<dbReference type="EMBL" id="JAWWNJ010000001">
    <property type="protein sequence ID" value="KAK7064719.1"/>
    <property type="molecule type" value="Genomic_DNA"/>
</dbReference>
<keyword evidence="1" id="KW-0472">Membrane</keyword>
<reference evidence="2 3" key="1">
    <citation type="journal article" date="2024" name="J Genomics">
        <title>Draft genome sequencing and assembly of Favolaschia claudopus CIRM-BRFM 2984 isolated from oak limbs.</title>
        <authorList>
            <person name="Navarro D."/>
            <person name="Drula E."/>
            <person name="Chaduli D."/>
            <person name="Cazenave R."/>
            <person name="Ahrendt S."/>
            <person name="Wang J."/>
            <person name="Lipzen A."/>
            <person name="Daum C."/>
            <person name="Barry K."/>
            <person name="Grigoriev I.V."/>
            <person name="Favel A."/>
            <person name="Rosso M.N."/>
            <person name="Martin F."/>
        </authorList>
    </citation>
    <scope>NUCLEOTIDE SEQUENCE [LARGE SCALE GENOMIC DNA]</scope>
    <source>
        <strain evidence="2 3">CIRM-BRFM 2984</strain>
    </source>
</reference>
<comment type="caution">
    <text evidence="2">The sequence shown here is derived from an EMBL/GenBank/DDBJ whole genome shotgun (WGS) entry which is preliminary data.</text>
</comment>
<feature type="transmembrane region" description="Helical" evidence="1">
    <location>
        <begin position="145"/>
        <end position="166"/>
    </location>
</feature>
<evidence type="ECO:0008006" key="4">
    <source>
        <dbReference type="Google" id="ProtNLM"/>
    </source>
</evidence>
<keyword evidence="1" id="KW-0812">Transmembrane</keyword>
<dbReference type="Gene3D" id="1.20.120.1870">
    <property type="entry name" value="Fic/DOC protein, Fido domain"/>
    <property type="match status" value="1"/>
</dbReference>
<keyword evidence="1" id="KW-1133">Transmembrane helix</keyword>
<protein>
    <recommendedName>
        <fullName evidence="4">Fido domain-containing protein</fullName>
    </recommendedName>
</protein>
<dbReference type="InterPro" id="IPR053737">
    <property type="entry name" value="Type_II_TA_Toxin"/>
</dbReference>
<dbReference type="Proteomes" id="UP001362999">
    <property type="component" value="Unassembled WGS sequence"/>
</dbReference>
<dbReference type="AlphaFoldDB" id="A0AAW0EIC6"/>
<name>A0AAW0EIC6_9AGAR</name>
<proteinExistence type="predicted"/>
<sequence length="276" mass="31516">MTSLLEIPFEVELKINPPFLAWPHPNPSEVETLLLRQYGAQTSAPFLSFEESIYGVLSTFQPARLLQLNRFVTGGTTPSGDVNGFQLSFRNKTRIAMNTTGVENSGNTIYETEHSIRAIIETASALALDIRTNQYFKDGNHRTSILALILYLAEHGIVLTSSFYIYRAYTIVSARFHPGNESNTLDATAHADAQRHLVRYLRRRTVRGVATIDYLQILAETVRQLPITVARVEEVGANLRNQHRHRQQLWNRLNWAQKVVLKWTFPDLKKGWNKIR</sequence>
<organism evidence="2 3">
    <name type="scientific">Favolaschia claudopus</name>
    <dbReference type="NCBI Taxonomy" id="2862362"/>
    <lineage>
        <taxon>Eukaryota</taxon>
        <taxon>Fungi</taxon>
        <taxon>Dikarya</taxon>
        <taxon>Basidiomycota</taxon>
        <taxon>Agaricomycotina</taxon>
        <taxon>Agaricomycetes</taxon>
        <taxon>Agaricomycetidae</taxon>
        <taxon>Agaricales</taxon>
        <taxon>Marasmiineae</taxon>
        <taxon>Mycenaceae</taxon>
        <taxon>Favolaschia</taxon>
    </lineage>
</organism>
<gene>
    <name evidence="2" type="ORF">R3P38DRAFT_3302197</name>
</gene>
<evidence type="ECO:0000256" key="1">
    <source>
        <dbReference type="SAM" id="Phobius"/>
    </source>
</evidence>
<evidence type="ECO:0000313" key="2">
    <source>
        <dbReference type="EMBL" id="KAK7064719.1"/>
    </source>
</evidence>
<accession>A0AAW0EIC6</accession>
<keyword evidence="3" id="KW-1185">Reference proteome</keyword>
<evidence type="ECO:0000313" key="3">
    <source>
        <dbReference type="Proteomes" id="UP001362999"/>
    </source>
</evidence>